<evidence type="ECO:0000259" key="1">
    <source>
        <dbReference type="Pfam" id="PF03358"/>
    </source>
</evidence>
<organism evidence="2 3">
    <name type="scientific">Heliorestis convoluta</name>
    <dbReference type="NCBI Taxonomy" id="356322"/>
    <lineage>
        <taxon>Bacteria</taxon>
        <taxon>Bacillati</taxon>
        <taxon>Bacillota</taxon>
        <taxon>Clostridia</taxon>
        <taxon>Eubacteriales</taxon>
        <taxon>Heliobacteriaceae</taxon>
        <taxon>Heliorestis</taxon>
    </lineage>
</organism>
<dbReference type="InterPro" id="IPR005025">
    <property type="entry name" value="FMN_Rdtase-like_dom"/>
</dbReference>
<dbReference type="Pfam" id="PF03358">
    <property type="entry name" value="FMN_red"/>
    <property type="match status" value="1"/>
</dbReference>
<dbReference type="KEGG" id="hcv:FTV88_2755"/>
<accession>A0A5Q2N0K4</accession>
<evidence type="ECO:0000313" key="2">
    <source>
        <dbReference type="EMBL" id="QGG48844.1"/>
    </source>
</evidence>
<evidence type="ECO:0000313" key="3">
    <source>
        <dbReference type="Proteomes" id="UP000366051"/>
    </source>
</evidence>
<keyword evidence="3" id="KW-1185">Reference proteome</keyword>
<dbReference type="Proteomes" id="UP000366051">
    <property type="component" value="Chromosome"/>
</dbReference>
<dbReference type="RefSeq" id="WP_162008041.1">
    <property type="nucleotide sequence ID" value="NZ_CP045875.1"/>
</dbReference>
<name>A0A5Q2N0K4_9FIRM</name>
<dbReference type="EMBL" id="CP045875">
    <property type="protein sequence ID" value="QGG48844.1"/>
    <property type="molecule type" value="Genomic_DNA"/>
</dbReference>
<dbReference type="AlphaFoldDB" id="A0A5Q2N0K4"/>
<protein>
    <submittedName>
        <fullName evidence="2">NADPH-dependent FMN reductase</fullName>
    </submittedName>
</protein>
<dbReference type="SUPFAM" id="SSF52218">
    <property type="entry name" value="Flavoproteins"/>
    <property type="match status" value="1"/>
</dbReference>
<reference evidence="3" key="1">
    <citation type="submission" date="2019-11" db="EMBL/GenBank/DDBJ databases">
        <title>Genome sequence of Heliorestis convoluta strain HH, an alkaliphilic and minimalistic phototrophic bacterium from a soda lake in Egypt.</title>
        <authorList>
            <person name="Dewey E.D."/>
            <person name="Stokes L.M."/>
            <person name="Burchell B.M."/>
            <person name="Shaffer K.N."/>
            <person name="Huntington A.M."/>
            <person name="Baker J.M."/>
            <person name="Nadendla S."/>
            <person name="Giglio M.G."/>
            <person name="Touchman J.W."/>
            <person name="Blankenship R.E."/>
            <person name="Madigan M.T."/>
            <person name="Sattley W.M."/>
        </authorList>
    </citation>
    <scope>NUCLEOTIDE SEQUENCE [LARGE SCALE GENOMIC DNA]</scope>
    <source>
        <strain evidence="3">HH</strain>
    </source>
</reference>
<proteinExistence type="predicted"/>
<sequence length="192" mass="21144">MGAVILNATESENTILHDIESLLTKKLAQKNVPVHAFQLRKQRILPCTACGSCSMQSPGLCVAQDDQHEIMKAIVNNSLLVLLTPIRFGGYNSLLKKAADKFQLMALPTFACYQGHMIRAGRYNNLKALLAIGIEEIELPGQAKSFAALVEHNALNMQVSYHQALTFKRSQSLGQIEAVIATTLKECCHDEH</sequence>
<dbReference type="InterPro" id="IPR029039">
    <property type="entry name" value="Flavoprotein-like_sf"/>
</dbReference>
<gene>
    <name evidence="2" type="ORF">FTV88_2755</name>
</gene>
<feature type="domain" description="NADPH-dependent FMN reductase-like" evidence="1">
    <location>
        <begin position="7"/>
        <end position="104"/>
    </location>
</feature>
<dbReference type="Gene3D" id="3.40.50.360">
    <property type="match status" value="1"/>
</dbReference>